<organism evidence="2 3">
    <name type="scientific">Brachybacterium tyrofermentans</name>
    <dbReference type="NCBI Taxonomy" id="47848"/>
    <lineage>
        <taxon>Bacteria</taxon>
        <taxon>Bacillati</taxon>
        <taxon>Actinomycetota</taxon>
        <taxon>Actinomycetes</taxon>
        <taxon>Micrococcales</taxon>
        <taxon>Dermabacteraceae</taxon>
        <taxon>Brachybacterium</taxon>
    </lineage>
</organism>
<evidence type="ECO:0000313" key="2">
    <source>
        <dbReference type="EMBL" id="MFC5296753.1"/>
    </source>
</evidence>
<dbReference type="EMBL" id="JBHSLN010000012">
    <property type="protein sequence ID" value="MFC5296753.1"/>
    <property type="molecule type" value="Genomic_DNA"/>
</dbReference>
<keyword evidence="3" id="KW-1185">Reference proteome</keyword>
<dbReference type="Proteomes" id="UP001595937">
    <property type="component" value="Unassembled WGS sequence"/>
</dbReference>
<dbReference type="RefSeq" id="WP_343925684.1">
    <property type="nucleotide sequence ID" value="NZ_BAAAIR010000046.1"/>
</dbReference>
<accession>A0ABW0FC59</accession>
<reference evidence="3" key="1">
    <citation type="journal article" date="2019" name="Int. J. Syst. Evol. Microbiol.">
        <title>The Global Catalogue of Microorganisms (GCM) 10K type strain sequencing project: providing services to taxonomists for standard genome sequencing and annotation.</title>
        <authorList>
            <consortium name="The Broad Institute Genomics Platform"/>
            <consortium name="The Broad Institute Genome Sequencing Center for Infectious Disease"/>
            <person name="Wu L."/>
            <person name="Ma J."/>
        </authorList>
    </citation>
    <scope>NUCLEOTIDE SEQUENCE [LARGE SCALE GENOMIC DNA]</scope>
    <source>
        <strain evidence="3">CGMCC 1.16455</strain>
    </source>
</reference>
<name>A0ABW0FC59_9MICO</name>
<gene>
    <name evidence="2" type="ORF">ACFPK8_04455</name>
</gene>
<dbReference type="InterPro" id="IPR002575">
    <property type="entry name" value="Aminoglycoside_PTrfase"/>
</dbReference>
<dbReference type="GeneID" id="303298631"/>
<sequence length="253" mass="27389">MTSDEELPLDGGNATEGVVRVGDTVRKPWEPTTPAVHELMRTVAAAGIDVPEPRGRDDRGRQIQEFVPGSLALHSPPLTLAGLARVGALIRAIHDACEGFAPSAPAPWEPLLPVRGGATDLVCHGDLTPWNLILGERWVFIDWDGAAPSTRLWDLAYSAQAFTLNDASADPEDSAVRLAALVDGYGAGEELRAALPRAMAERTEAMFELLRSSNIAGREPWGSMFTEGHGEHWRRAADHVAEHQDRWARALNG</sequence>
<evidence type="ECO:0000313" key="3">
    <source>
        <dbReference type="Proteomes" id="UP001595937"/>
    </source>
</evidence>
<dbReference type="Gene3D" id="3.90.1200.10">
    <property type="match status" value="1"/>
</dbReference>
<comment type="caution">
    <text evidence="2">The sequence shown here is derived from an EMBL/GenBank/DDBJ whole genome shotgun (WGS) entry which is preliminary data.</text>
</comment>
<proteinExistence type="predicted"/>
<dbReference type="Pfam" id="PF01636">
    <property type="entry name" value="APH"/>
    <property type="match status" value="1"/>
</dbReference>
<feature type="domain" description="Aminoglycoside phosphotransferase" evidence="1">
    <location>
        <begin position="117"/>
        <end position="189"/>
    </location>
</feature>
<dbReference type="InterPro" id="IPR011009">
    <property type="entry name" value="Kinase-like_dom_sf"/>
</dbReference>
<evidence type="ECO:0000259" key="1">
    <source>
        <dbReference type="Pfam" id="PF01636"/>
    </source>
</evidence>
<protein>
    <submittedName>
        <fullName evidence="2">Phosphotransferase</fullName>
    </submittedName>
</protein>
<dbReference type="SUPFAM" id="SSF56112">
    <property type="entry name" value="Protein kinase-like (PK-like)"/>
    <property type="match status" value="1"/>
</dbReference>